<comment type="similarity">
    <text evidence="1">Belongs to the avfA family.</text>
</comment>
<feature type="domain" description="NAD(P)-binding" evidence="2">
    <location>
        <begin position="9"/>
        <end position="226"/>
    </location>
</feature>
<organism evidence="3 4">
    <name type="scientific">Zasmidium cellare ATCC 36951</name>
    <dbReference type="NCBI Taxonomy" id="1080233"/>
    <lineage>
        <taxon>Eukaryota</taxon>
        <taxon>Fungi</taxon>
        <taxon>Dikarya</taxon>
        <taxon>Ascomycota</taxon>
        <taxon>Pezizomycotina</taxon>
        <taxon>Dothideomycetes</taxon>
        <taxon>Dothideomycetidae</taxon>
        <taxon>Mycosphaerellales</taxon>
        <taxon>Mycosphaerellaceae</taxon>
        <taxon>Zasmidium</taxon>
    </lineage>
</organism>
<evidence type="ECO:0000313" key="3">
    <source>
        <dbReference type="EMBL" id="KAF2165264.1"/>
    </source>
</evidence>
<dbReference type="Pfam" id="PF13460">
    <property type="entry name" value="NAD_binding_10"/>
    <property type="match status" value="1"/>
</dbReference>
<dbReference type="AlphaFoldDB" id="A0A6A6CDJ7"/>
<proteinExistence type="inferred from homology"/>
<evidence type="ECO:0000256" key="1">
    <source>
        <dbReference type="ARBA" id="ARBA00038376"/>
    </source>
</evidence>
<protein>
    <recommendedName>
        <fullName evidence="2">NAD(P)-binding domain-containing protein</fullName>
    </recommendedName>
</protein>
<dbReference type="Proteomes" id="UP000799537">
    <property type="component" value="Unassembled WGS sequence"/>
</dbReference>
<keyword evidence="4" id="KW-1185">Reference proteome</keyword>
<evidence type="ECO:0000313" key="4">
    <source>
        <dbReference type="Proteomes" id="UP000799537"/>
    </source>
</evidence>
<dbReference type="EMBL" id="ML993601">
    <property type="protein sequence ID" value="KAF2165264.1"/>
    <property type="molecule type" value="Genomic_DNA"/>
</dbReference>
<accession>A0A6A6CDJ7</accession>
<dbReference type="PANTHER" id="PTHR15020:SF50">
    <property type="entry name" value="UPF0659 PROTEIN YMR090W"/>
    <property type="match status" value="1"/>
</dbReference>
<evidence type="ECO:0000259" key="2">
    <source>
        <dbReference type="Pfam" id="PF13460"/>
    </source>
</evidence>
<dbReference type="RefSeq" id="XP_033666153.1">
    <property type="nucleotide sequence ID" value="XM_033807323.1"/>
</dbReference>
<reference evidence="3" key="1">
    <citation type="journal article" date="2020" name="Stud. Mycol.">
        <title>101 Dothideomycetes genomes: a test case for predicting lifestyles and emergence of pathogens.</title>
        <authorList>
            <person name="Haridas S."/>
            <person name="Albert R."/>
            <person name="Binder M."/>
            <person name="Bloem J."/>
            <person name="Labutti K."/>
            <person name="Salamov A."/>
            <person name="Andreopoulos B."/>
            <person name="Baker S."/>
            <person name="Barry K."/>
            <person name="Bills G."/>
            <person name="Bluhm B."/>
            <person name="Cannon C."/>
            <person name="Castanera R."/>
            <person name="Culley D."/>
            <person name="Daum C."/>
            <person name="Ezra D."/>
            <person name="Gonzalez J."/>
            <person name="Henrissat B."/>
            <person name="Kuo A."/>
            <person name="Liang C."/>
            <person name="Lipzen A."/>
            <person name="Lutzoni F."/>
            <person name="Magnuson J."/>
            <person name="Mondo S."/>
            <person name="Nolan M."/>
            <person name="Ohm R."/>
            <person name="Pangilinan J."/>
            <person name="Park H.-J."/>
            <person name="Ramirez L."/>
            <person name="Alfaro M."/>
            <person name="Sun H."/>
            <person name="Tritt A."/>
            <person name="Yoshinaga Y."/>
            <person name="Zwiers L.-H."/>
            <person name="Turgeon B."/>
            <person name="Goodwin S."/>
            <person name="Spatafora J."/>
            <person name="Crous P."/>
            <person name="Grigoriev I."/>
        </authorList>
    </citation>
    <scope>NUCLEOTIDE SEQUENCE</scope>
    <source>
        <strain evidence="3">ATCC 36951</strain>
    </source>
</reference>
<dbReference type="Gene3D" id="3.40.50.720">
    <property type="entry name" value="NAD(P)-binding Rossmann-like Domain"/>
    <property type="match status" value="1"/>
</dbReference>
<sequence>MIQNLAFFGATGGCAGSCLAAALKQGYTCTALARTPSKLTAFMHEKDVDSFTLDSHLQIIPGDIRDLEAVKQTLAHADIIVSGIGAYPKFQWSPRKPLALIDPAICADGISTILQACQELQKPNAKRKKPMLISISTAGVQTPGKPRALPLLYLTFYYWLLAEPHADKVALEAKIHEYMQLQGNQKGIEGYILVRPSILLDGEKKGVGDVRAGLPEDPPVGYSIDRRVDGEWIFEKLVRGGGADGVWRNGEVIVTY</sequence>
<dbReference type="SUPFAM" id="SSF51735">
    <property type="entry name" value="NAD(P)-binding Rossmann-fold domains"/>
    <property type="match status" value="1"/>
</dbReference>
<dbReference type="GeneID" id="54560595"/>
<gene>
    <name evidence="3" type="ORF">M409DRAFT_24647</name>
</gene>
<dbReference type="PANTHER" id="PTHR15020">
    <property type="entry name" value="FLAVIN REDUCTASE-RELATED"/>
    <property type="match status" value="1"/>
</dbReference>
<name>A0A6A6CDJ7_ZASCE</name>
<dbReference type="InterPro" id="IPR036291">
    <property type="entry name" value="NAD(P)-bd_dom_sf"/>
</dbReference>
<dbReference type="OrthoDB" id="63935at2759"/>
<dbReference type="InterPro" id="IPR016040">
    <property type="entry name" value="NAD(P)-bd_dom"/>
</dbReference>